<reference evidence="2 3" key="1">
    <citation type="submission" date="2023-11" db="EMBL/GenBank/DDBJ databases">
        <title>Plant-associative lifestyle of Vibrio porteresiae and its evolutionary dynamics.</title>
        <authorList>
            <person name="Rameshkumar N."/>
            <person name="Kirti K."/>
        </authorList>
    </citation>
    <scope>NUCLEOTIDE SEQUENCE [LARGE SCALE GENOMIC DNA]</scope>
    <source>
        <strain evidence="2 3">MSSRF60</strain>
    </source>
</reference>
<comment type="caution">
    <text evidence="2">The sequence shown here is derived from an EMBL/GenBank/DDBJ whole genome shotgun (WGS) entry which is preliminary data.</text>
</comment>
<dbReference type="CDD" id="cd02423">
    <property type="entry name" value="Peptidase_C39G"/>
    <property type="match status" value="1"/>
</dbReference>
<proteinExistence type="predicted"/>
<dbReference type="EMBL" id="JAWRCN010000002">
    <property type="protein sequence ID" value="MDW6019290.1"/>
    <property type="molecule type" value="Genomic_DNA"/>
</dbReference>
<dbReference type="Gene3D" id="3.90.70.10">
    <property type="entry name" value="Cysteine proteinases"/>
    <property type="match status" value="1"/>
</dbReference>
<dbReference type="Pfam" id="PF03412">
    <property type="entry name" value="Peptidase_C39"/>
    <property type="match status" value="1"/>
</dbReference>
<evidence type="ECO:0000313" key="2">
    <source>
        <dbReference type="EMBL" id="MDW6019290.1"/>
    </source>
</evidence>
<dbReference type="RefSeq" id="WP_102939583.1">
    <property type="nucleotide sequence ID" value="NZ_AP024894.1"/>
</dbReference>
<name>A0ABU4IPC4_9VIBR</name>
<dbReference type="PROSITE" id="PS50990">
    <property type="entry name" value="PEPTIDASE_C39"/>
    <property type="match status" value="1"/>
</dbReference>
<feature type="domain" description="Peptidase C39" evidence="1">
    <location>
        <begin position="48"/>
        <end position="178"/>
    </location>
</feature>
<evidence type="ECO:0000313" key="3">
    <source>
        <dbReference type="Proteomes" id="UP001272325"/>
    </source>
</evidence>
<keyword evidence="3" id="KW-1185">Reference proteome</keyword>
<organism evidence="2 3">
    <name type="scientific">Vibrio plantisponsor</name>
    <dbReference type="NCBI Taxonomy" id="664643"/>
    <lineage>
        <taxon>Bacteria</taxon>
        <taxon>Pseudomonadati</taxon>
        <taxon>Pseudomonadota</taxon>
        <taxon>Gammaproteobacteria</taxon>
        <taxon>Vibrionales</taxon>
        <taxon>Vibrionaceae</taxon>
        <taxon>Vibrio</taxon>
    </lineage>
</organism>
<dbReference type="Proteomes" id="UP001272325">
    <property type="component" value="Unassembled WGS sequence"/>
</dbReference>
<dbReference type="InterPro" id="IPR005074">
    <property type="entry name" value="Peptidase_C39"/>
</dbReference>
<gene>
    <name evidence="2" type="ORF">SBW85_16465</name>
</gene>
<accession>A0ABU4IPC4</accession>
<sequence>MNVYRFLIVAVLFISAPSHSLNILPSRGQYSVPVKSYSEVVFGKVLRQKYDFSCGSAALASLLSFHYDMPSEEQDIFQNMFDNGDKELIEQQGFSLLDMKKYLESVGLKSDGFKLNLAKIRELGVPGITLVNFDGYLHFVVIKGMNDGFVILGDPSRGTMKMKYERFEEHYQGIVLLIRNRAEVGRTTFITDNDFSVYAASPIKQGVLRDSSGNLGILRPNVGQY</sequence>
<evidence type="ECO:0000259" key="1">
    <source>
        <dbReference type="PROSITE" id="PS50990"/>
    </source>
</evidence>
<protein>
    <submittedName>
        <fullName evidence="2">C39 family peptidase</fullName>
    </submittedName>
</protein>